<evidence type="ECO:0000313" key="2">
    <source>
        <dbReference type="Proteomes" id="UP000494322"/>
    </source>
</evidence>
<accession>A0A6J5JXH0</accession>
<protein>
    <submittedName>
        <fullName evidence="1">Uncharacterized protein</fullName>
    </submittedName>
</protein>
<dbReference type="EMBL" id="CABWIK020000169">
    <property type="protein sequence ID" value="CAB3976210.1"/>
    <property type="molecule type" value="Genomic_DNA"/>
</dbReference>
<sequence>MPERAAGNSYRKAPSGNGWRFFRFIDEMVLSAVFSEIFRYTVLKGYQYLMCNLPHACELGPPAWRFYSTIPVKFPA</sequence>
<name>A0A6J5JXH0_9BURK</name>
<dbReference type="AlphaFoldDB" id="A0A6J5JXH0"/>
<evidence type="ECO:0000313" key="1">
    <source>
        <dbReference type="EMBL" id="CAB3976210.1"/>
    </source>
</evidence>
<dbReference type="Proteomes" id="UP000494322">
    <property type="component" value="Unassembled WGS sequence"/>
</dbReference>
<organism evidence="1 2">
    <name type="scientific">Burkholderia cenocepacia</name>
    <dbReference type="NCBI Taxonomy" id="95486"/>
    <lineage>
        <taxon>Bacteria</taxon>
        <taxon>Pseudomonadati</taxon>
        <taxon>Pseudomonadota</taxon>
        <taxon>Betaproteobacteria</taxon>
        <taxon>Burkholderiales</taxon>
        <taxon>Burkholderiaceae</taxon>
        <taxon>Burkholderia</taxon>
        <taxon>Burkholderia cepacia complex</taxon>
    </lineage>
</organism>
<proteinExistence type="predicted"/>
<gene>
    <name evidence="1" type="ORF">BCO9919_07574</name>
</gene>
<reference evidence="1 2" key="1">
    <citation type="submission" date="2020-04" db="EMBL/GenBank/DDBJ databases">
        <authorList>
            <person name="Depoorter E."/>
        </authorList>
    </citation>
    <scope>NUCLEOTIDE SEQUENCE [LARGE SCALE GENOMIC DNA]</scope>
    <source>
        <strain evidence="1 2">BCC0132</strain>
    </source>
</reference>